<dbReference type="PANTHER" id="PTHR43156:SF2">
    <property type="entry name" value="STAGE II SPORULATION PROTEIN E"/>
    <property type="match status" value="1"/>
</dbReference>
<feature type="region of interest" description="Disordered" evidence="4">
    <location>
        <begin position="79"/>
        <end position="115"/>
    </location>
</feature>
<dbReference type="Proteomes" id="UP000002484">
    <property type="component" value="Chromosome"/>
</dbReference>
<evidence type="ECO:0000256" key="2">
    <source>
        <dbReference type="ARBA" id="ARBA00022801"/>
    </source>
</evidence>
<dbReference type="Gene3D" id="6.10.340.10">
    <property type="match status" value="1"/>
</dbReference>
<protein>
    <submittedName>
        <fullName evidence="8">Protein serine/threonine phosphatase</fullName>
    </submittedName>
</protein>
<sequence length="627" mass="65713">MRESTGLRHGIRVVVGLAGIAIVATLLLTLYSSERANHAAAERADRLDPAETLTAQLQTAYVDERNALRGLLMSSGDPVTPVLTGTATGSATSDGSGSPGAAQSPGGQAADSDRLDPYEKALDDIAARGRDLRARLGDFPTLLAQIDRVDETYRRWQTDSVIPEIALMRAGQQAQAQTLELGTVSRDRFVALRAAVTKLDGAITAEQTEAAGRVKSSGDIMLSSFGTIVAVLLAMSALMLILSRRWLLVPINELRWAVNAVAAGRYDTTIPAVGPREIIDLADNVEAMRAQLVTLVRQNERSWEALAQEGPAVLALRDALTPTSLRDTAGLELLGRVDPAEGELAGDWFDAIELPGGQVAVVVGDVAGHGAASGVFALRLKQLLTAALTRGMEPAAAVQWVVEALGDTGETFATALVALVDPRGGEVVYANAGHPDALVLRADWTAVPRPRPRVGAHAAMAAAAIEDHPADPDGLGAGLDAGALVAREPAAGAELGEADLEILAGEVNLADLDELARLGEVEPLASTGPLMSSLVAAPEAWRAGRLSLAPGDVLFVYTDGLVEARDDQGRLFGRHRLVDELVRVGGRTPGQLLDDVFAAVRRHSPGRPSDDRTAIALSLSGDGQLRA</sequence>
<dbReference type="Gene3D" id="3.60.40.10">
    <property type="entry name" value="PPM-type phosphatase domain"/>
    <property type="match status" value="1"/>
</dbReference>
<keyword evidence="3 5" id="KW-1133">Transmembrane helix</keyword>
<feature type="domain" description="PPM-type phosphatase" evidence="7">
    <location>
        <begin position="328"/>
        <end position="619"/>
    </location>
</feature>
<keyword evidence="1 5" id="KW-0812">Transmembrane</keyword>
<dbReference type="PROSITE" id="PS51746">
    <property type="entry name" value="PPM_2"/>
    <property type="match status" value="1"/>
</dbReference>
<keyword evidence="9" id="KW-1185">Reference proteome</keyword>
<keyword evidence="5" id="KW-0472">Membrane</keyword>
<evidence type="ECO:0000256" key="5">
    <source>
        <dbReference type="SAM" id="Phobius"/>
    </source>
</evidence>
<evidence type="ECO:0000256" key="1">
    <source>
        <dbReference type="ARBA" id="ARBA00022692"/>
    </source>
</evidence>
<name>E3J5L5_PSEI1</name>
<accession>E3J5L5</accession>
<evidence type="ECO:0000256" key="4">
    <source>
        <dbReference type="SAM" id="MobiDB-lite"/>
    </source>
</evidence>
<dbReference type="Pfam" id="PF00672">
    <property type="entry name" value="HAMP"/>
    <property type="match status" value="1"/>
</dbReference>
<dbReference type="GO" id="GO:0016791">
    <property type="term" value="F:phosphatase activity"/>
    <property type="evidence" value="ECO:0007669"/>
    <property type="project" value="TreeGrafter"/>
</dbReference>
<gene>
    <name evidence="8" type="ordered locus">FraEuI1c_5113</name>
</gene>
<dbReference type="Pfam" id="PF07228">
    <property type="entry name" value="SpoIIE"/>
    <property type="match status" value="2"/>
</dbReference>
<dbReference type="eggNOG" id="COG5278">
    <property type="taxonomic scope" value="Bacteria"/>
</dbReference>
<organism evidence="8 9">
    <name type="scientific">Pseudofrankia inefficax (strain DSM 45817 / CECT 9037 / DDB 130130 / EuI1c)</name>
    <name type="common">Frankia inefficax</name>
    <dbReference type="NCBI Taxonomy" id="298654"/>
    <lineage>
        <taxon>Bacteria</taxon>
        <taxon>Bacillati</taxon>
        <taxon>Actinomycetota</taxon>
        <taxon>Actinomycetes</taxon>
        <taxon>Frankiales</taxon>
        <taxon>Frankiaceae</taxon>
        <taxon>Pseudofrankia</taxon>
    </lineage>
</organism>
<dbReference type="AlphaFoldDB" id="E3J5L5"/>
<dbReference type="GO" id="GO:0007165">
    <property type="term" value="P:signal transduction"/>
    <property type="evidence" value="ECO:0007669"/>
    <property type="project" value="InterPro"/>
</dbReference>
<dbReference type="PANTHER" id="PTHR43156">
    <property type="entry name" value="STAGE II SPORULATION PROTEIN E-RELATED"/>
    <property type="match status" value="1"/>
</dbReference>
<dbReference type="STRING" id="298654.FraEuI1c_5113"/>
<dbReference type="eggNOG" id="COG2208">
    <property type="taxonomic scope" value="Bacteria"/>
</dbReference>
<dbReference type="Pfam" id="PF05227">
    <property type="entry name" value="CHASE3"/>
    <property type="match status" value="1"/>
</dbReference>
<feature type="transmembrane region" description="Helical" evidence="5">
    <location>
        <begin position="12"/>
        <end position="31"/>
    </location>
</feature>
<dbReference type="RefSeq" id="WP_013426220.1">
    <property type="nucleotide sequence ID" value="NC_014666.1"/>
</dbReference>
<dbReference type="SMART" id="SM00304">
    <property type="entry name" value="HAMP"/>
    <property type="match status" value="1"/>
</dbReference>
<dbReference type="CDD" id="cd06225">
    <property type="entry name" value="HAMP"/>
    <property type="match status" value="1"/>
</dbReference>
<evidence type="ECO:0000259" key="6">
    <source>
        <dbReference type="PROSITE" id="PS50885"/>
    </source>
</evidence>
<dbReference type="GO" id="GO:0016020">
    <property type="term" value="C:membrane"/>
    <property type="evidence" value="ECO:0007669"/>
    <property type="project" value="InterPro"/>
</dbReference>
<dbReference type="InterPro" id="IPR036457">
    <property type="entry name" value="PPM-type-like_dom_sf"/>
</dbReference>
<feature type="domain" description="HAMP" evidence="6">
    <location>
        <begin position="245"/>
        <end position="297"/>
    </location>
</feature>
<dbReference type="KEGG" id="fri:FraEuI1c_5113"/>
<evidence type="ECO:0000313" key="9">
    <source>
        <dbReference type="Proteomes" id="UP000002484"/>
    </source>
</evidence>
<dbReference type="InterPro" id="IPR007891">
    <property type="entry name" value="CHASE3"/>
</dbReference>
<reference evidence="8 9" key="1">
    <citation type="submission" date="2010-10" db="EMBL/GenBank/DDBJ databases">
        <title>Complete sequence of Frankia sp. EuI1c.</title>
        <authorList>
            <consortium name="US DOE Joint Genome Institute"/>
            <person name="Lucas S."/>
            <person name="Copeland A."/>
            <person name="Lapidus A."/>
            <person name="Cheng J.-F."/>
            <person name="Bruce D."/>
            <person name="Goodwin L."/>
            <person name="Pitluck S."/>
            <person name="Chertkov O."/>
            <person name="Detter J.C."/>
            <person name="Han C."/>
            <person name="Tapia R."/>
            <person name="Land M."/>
            <person name="Hauser L."/>
            <person name="Jeffries C."/>
            <person name="Kyrpides N."/>
            <person name="Ivanova N."/>
            <person name="Mikhailova N."/>
            <person name="Beauchemin N."/>
            <person name="Sen A."/>
            <person name="Sur S.A."/>
            <person name="Gtari M."/>
            <person name="Wall L."/>
            <person name="Tisa L."/>
            <person name="Woyke T."/>
        </authorList>
    </citation>
    <scope>NUCLEOTIDE SEQUENCE [LARGE SCALE GENOMIC DNA]</scope>
    <source>
        <strain evidence="9">DSM 45817 / CECT 9037 / EuI1c</strain>
    </source>
</reference>
<feature type="transmembrane region" description="Helical" evidence="5">
    <location>
        <begin position="220"/>
        <end position="242"/>
    </location>
</feature>
<evidence type="ECO:0000256" key="3">
    <source>
        <dbReference type="ARBA" id="ARBA00022989"/>
    </source>
</evidence>
<dbReference type="InterPro" id="IPR001932">
    <property type="entry name" value="PPM-type_phosphatase-like_dom"/>
</dbReference>
<dbReference type="PROSITE" id="PS50885">
    <property type="entry name" value="HAMP"/>
    <property type="match status" value="1"/>
</dbReference>
<dbReference type="InterPro" id="IPR003660">
    <property type="entry name" value="HAMP_dom"/>
</dbReference>
<feature type="compositionally biased region" description="Low complexity" evidence="4">
    <location>
        <begin position="84"/>
        <end position="110"/>
    </location>
</feature>
<dbReference type="HOGENOM" id="CLU_038562_0_0_11"/>
<dbReference type="SUPFAM" id="SSF81606">
    <property type="entry name" value="PP2C-like"/>
    <property type="match status" value="1"/>
</dbReference>
<proteinExistence type="predicted"/>
<dbReference type="EMBL" id="CP002299">
    <property type="protein sequence ID" value="ADP83102.1"/>
    <property type="molecule type" value="Genomic_DNA"/>
</dbReference>
<evidence type="ECO:0000259" key="7">
    <source>
        <dbReference type="PROSITE" id="PS51746"/>
    </source>
</evidence>
<dbReference type="InterPro" id="IPR052016">
    <property type="entry name" value="Bact_Sigma-Reg"/>
</dbReference>
<evidence type="ECO:0000313" key="8">
    <source>
        <dbReference type="EMBL" id="ADP83102.1"/>
    </source>
</evidence>
<keyword evidence="2" id="KW-0378">Hydrolase</keyword>
<dbReference type="InParanoid" id="E3J5L5"/>
<dbReference type="SUPFAM" id="SSF158472">
    <property type="entry name" value="HAMP domain-like"/>
    <property type="match status" value="1"/>
</dbReference>
<dbReference type="SMART" id="SM00331">
    <property type="entry name" value="PP2C_SIG"/>
    <property type="match status" value="1"/>
</dbReference>